<evidence type="ECO:0000259" key="7">
    <source>
        <dbReference type="Pfam" id="PF07970"/>
    </source>
</evidence>
<keyword evidence="3" id="KW-1133">Transmembrane helix</keyword>
<keyword evidence="5" id="KW-0813">Transport</keyword>
<dbReference type="OrthoDB" id="5541786at2759"/>
<dbReference type="GO" id="GO:0000139">
    <property type="term" value="C:Golgi membrane"/>
    <property type="evidence" value="ECO:0007669"/>
    <property type="project" value="UniProtKB-SubCell"/>
</dbReference>
<protein>
    <recommendedName>
        <fullName evidence="5">Endoplasmic reticulum-Golgi intermediate compartment protein</fullName>
    </recommendedName>
</protein>
<comment type="similarity">
    <text evidence="5">Belongs to the ERGIC family.</text>
</comment>
<evidence type="ECO:0000256" key="2">
    <source>
        <dbReference type="ARBA" id="ARBA00022692"/>
    </source>
</evidence>
<dbReference type="GO" id="GO:0006890">
    <property type="term" value="P:retrograde vesicle-mediated transport, Golgi to endoplasmic reticulum"/>
    <property type="evidence" value="ECO:0007669"/>
    <property type="project" value="TreeGrafter"/>
</dbReference>
<organism evidence="9 10">
    <name type="scientific">Venturia effusa</name>
    <dbReference type="NCBI Taxonomy" id="50376"/>
    <lineage>
        <taxon>Eukaryota</taxon>
        <taxon>Fungi</taxon>
        <taxon>Dikarya</taxon>
        <taxon>Ascomycota</taxon>
        <taxon>Pezizomycotina</taxon>
        <taxon>Dothideomycetes</taxon>
        <taxon>Pleosporomycetidae</taxon>
        <taxon>Venturiales</taxon>
        <taxon>Venturiaceae</taxon>
        <taxon>Venturia</taxon>
    </lineage>
</organism>
<dbReference type="GO" id="GO:0005789">
    <property type="term" value="C:endoplasmic reticulum membrane"/>
    <property type="evidence" value="ECO:0007669"/>
    <property type="project" value="UniProtKB-SubCell"/>
</dbReference>
<dbReference type="Pfam" id="PF07970">
    <property type="entry name" value="COPIIcoated_ERV"/>
    <property type="match status" value="1"/>
</dbReference>
<comment type="subcellular location">
    <subcellularLocation>
        <location evidence="5">Endoplasmic reticulum membrane</location>
        <topology evidence="5">Multi-pass membrane protein</topology>
    </subcellularLocation>
    <subcellularLocation>
        <location evidence="5">Endoplasmic reticulum-Golgi intermediate compartment membrane</location>
        <topology evidence="5">Multi-pass membrane protein</topology>
    </subcellularLocation>
    <subcellularLocation>
        <location evidence="5">Golgi apparatus membrane</location>
        <topology evidence="5">Multi-pass membrane protein</topology>
    </subcellularLocation>
    <subcellularLocation>
        <location evidence="1">Membrane</location>
    </subcellularLocation>
</comment>
<evidence type="ECO:0000256" key="5">
    <source>
        <dbReference type="RuleBase" id="RU369013"/>
    </source>
</evidence>
<name>A0A517LJQ5_9PEZI</name>
<sequence length="543" mass="59550">MDEGNGYTQHRVLDDDAFGEAKGISVKAFDAFPKTKPSYLTKSHTGLPWTILLIVASISLILSETRRWFAGEISHSFSVEKGISHQLQINLDIVVAMKCSDIHINVQDAAGDRILAGDMLRKDPTTWGQWNQKWATHTLADDIDDHDYGLGDEEDVHDYLGAAKKTKKKFRKTPRLRGPANACHVYGSIESNKVQGDFHITARGHGYMEFGMHLDHNDFNFSHIVNTLSYGPNYPMLINPLSNTRATTDDHFYKFQYYTNIVPTIYTTETNEVSLSPPRHILDPSHANYQPSYSSNTVWTNQYAVTSQSHAVGENYIPGIFFKYDIEPLLLVVREDRGDFLALLVRLVNVVSGVLVAGSWCCALSDYVVETWLYKKGRKSLGFLGNGGQDVKFMDGENKRMAAGPPVQKMVNEHNMAVLQTRFGAQQQALQVTENWVTNIESQVVSLGQVASLGQAPVSQASSSVAVTQPPSGVTQPSAAPVVRSIHPVQPTFGMRAKQQLAGNGPAGPVVDHHGVIGDLDKGSKGRPGNGKRGGGLGSGHVP</sequence>
<dbReference type="GO" id="GO:0006888">
    <property type="term" value="P:endoplasmic reticulum to Golgi vesicle-mediated transport"/>
    <property type="evidence" value="ECO:0007669"/>
    <property type="project" value="UniProtKB-UniRule"/>
</dbReference>
<feature type="domain" description="Endoplasmic reticulum vesicle transporter C-terminal" evidence="7">
    <location>
        <begin position="181"/>
        <end position="359"/>
    </location>
</feature>
<evidence type="ECO:0000256" key="1">
    <source>
        <dbReference type="ARBA" id="ARBA00004370"/>
    </source>
</evidence>
<evidence type="ECO:0000256" key="6">
    <source>
        <dbReference type="SAM" id="MobiDB-lite"/>
    </source>
</evidence>
<dbReference type="InterPro" id="IPR045888">
    <property type="entry name" value="Erv"/>
</dbReference>
<keyword evidence="10" id="KW-1185">Reference proteome</keyword>
<dbReference type="InterPro" id="IPR012936">
    <property type="entry name" value="Erv_C"/>
</dbReference>
<accession>A0A517LJQ5</accession>
<evidence type="ECO:0000313" key="9">
    <source>
        <dbReference type="EMBL" id="QDS75873.1"/>
    </source>
</evidence>
<dbReference type="PANTHER" id="PTHR10984:SF81">
    <property type="entry name" value="ER-DERIVED VESICLES PROTEIN ERV41"/>
    <property type="match status" value="1"/>
</dbReference>
<dbReference type="AlphaFoldDB" id="A0A517LJQ5"/>
<dbReference type="Pfam" id="PF13850">
    <property type="entry name" value="ERGIC_N"/>
    <property type="match status" value="1"/>
</dbReference>
<evidence type="ECO:0000256" key="3">
    <source>
        <dbReference type="ARBA" id="ARBA00022989"/>
    </source>
</evidence>
<dbReference type="Proteomes" id="UP000316270">
    <property type="component" value="Chromosome 14"/>
</dbReference>
<keyword evidence="2" id="KW-0812">Transmembrane</keyword>
<dbReference type="InterPro" id="IPR039542">
    <property type="entry name" value="Erv_N"/>
</dbReference>
<dbReference type="EMBL" id="CP042198">
    <property type="protein sequence ID" value="QDS75873.1"/>
    <property type="molecule type" value="Genomic_DNA"/>
</dbReference>
<dbReference type="STRING" id="50376.A0A517LJQ5"/>
<proteinExistence type="inferred from homology"/>
<keyword evidence="5" id="KW-0256">Endoplasmic reticulum</keyword>
<dbReference type="GO" id="GO:0030134">
    <property type="term" value="C:COPII-coated ER to Golgi transport vesicle"/>
    <property type="evidence" value="ECO:0007669"/>
    <property type="project" value="TreeGrafter"/>
</dbReference>
<keyword evidence="5" id="KW-0333">Golgi apparatus</keyword>
<gene>
    <name evidence="9" type="ORF">FKW77_001834</name>
</gene>
<reference evidence="9 10" key="1">
    <citation type="submission" date="2019-07" db="EMBL/GenBank/DDBJ databases">
        <title>Finished genome of Venturia effusa.</title>
        <authorList>
            <person name="Young C.A."/>
            <person name="Cox M.P."/>
            <person name="Ganley A.R.D."/>
            <person name="David W.J."/>
        </authorList>
    </citation>
    <scope>NUCLEOTIDE SEQUENCE [LARGE SCALE GENOMIC DNA]</scope>
    <source>
        <strain evidence="10">albino</strain>
    </source>
</reference>
<dbReference type="GO" id="GO:0033116">
    <property type="term" value="C:endoplasmic reticulum-Golgi intermediate compartment membrane"/>
    <property type="evidence" value="ECO:0007669"/>
    <property type="project" value="UniProtKB-SubCell"/>
</dbReference>
<evidence type="ECO:0000256" key="4">
    <source>
        <dbReference type="ARBA" id="ARBA00023136"/>
    </source>
</evidence>
<evidence type="ECO:0000259" key="8">
    <source>
        <dbReference type="Pfam" id="PF13850"/>
    </source>
</evidence>
<comment type="function">
    <text evidence="5">Plays a role in transport between endoplasmic reticulum and Golgi.</text>
</comment>
<feature type="region of interest" description="Disordered" evidence="6">
    <location>
        <begin position="500"/>
        <end position="543"/>
    </location>
</feature>
<feature type="domain" description="Endoplasmic reticulum vesicle transporter N-terminal" evidence="8">
    <location>
        <begin position="26"/>
        <end position="114"/>
    </location>
</feature>
<evidence type="ECO:0000313" key="10">
    <source>
        <dbReference type="Proteomes" id="UP000316270"/>
    </source>
</evidence>
<keyword evidence="5" id="KW-0931">ER-Golgi transport</keyword>
<dbReference type="PANTHER" id="PTHR10984">
    <property type="entry name" value="ENDOPLASMIC RETICULUM-GOLGI INTERMEDIATE COMPARTMENT PROTEIN"/>
    <property type="match status" value="1"/>
</dbReference>
<keyword evidence="4" id="KW-0472">Membrane</keyword>
<feature type="compositionally biased region" description="Basic and acidic residues" evidence="6">
    <location>
        <begin position="511"/>
        <end position="524"/>
    </location>
</feature>
<feature type="compositionally biased region" description="Gly residues" evidence="6">
    <location>
        <begin position="526"/>
        <end position="543"/>
    </location>
</feature>